<dbReference type="EMBL" id="VTZD01000003">
    <property type="protein sequence ID" value="KAA1146653.1"/>
    <property type="molecule type" value="Genomic_DNA"/>
</dbReference>
<gene>
    <name evidence="1" type="ORF">D3H66_02750</name>
</gene>
<name>A0A5B0TAI2_9ENTR</name>
<evidence type="ECO:0000313" key="1">
    <source>
        <dbReference type="EMBL" id="KAA1146653.1"/>
    </source>
</evidence>
<comment type="caution">
    <text evidence="1">The sequence shown here is derived from an EMBL/GenBank/DDBJ whole genome shotgun (WGS) entry which is preliminary data.</text>
</comment>
<dbReference type="AlphaFoldDB" id="A0A5B0TAI2"/>
<dbReference type="RefSeq" id="WP_149607259.1">
    <property type="nucleotide sequence ID" value="NZ_VTZD01000003.1"/>
</dbReference>
<dbReference type="Proteomes" id="UP000323297">
    <property type="component" value="Unassembled WGS sequence"/>
</dbReference>
<reference evidence="1 2" key="1">
    <citation type="submission" date="2019-08" db="EMBL/GenBank/DDBJ databases">
        <title>Draft genome sequence of Citrobacter portucalensis strain isolated from green turtle.</title>
        <authorList>
            <person name="Fernandes M.R."/>
            <person name="Sellera F.P."/>
            <person name="Goldeberg D.W."/>
            <person name="Costa D.C."/>
            <person name="Lincopan N."/>
        </authorList>
    </citation>
    <scope>NUCLEOTIDE SEQUENCE [LARGE SCALE GENOMIC DNA]</scope>
    <source>
        <strain evidence="1 2">TV06</strain>
    </source>
</reference>
<evidence type="ECO:0000313" key="2">
    <source>
        <dbReference type="Proteomes" id="UP000323297"/>
    </source>
</evidence>
<sequence>MGYAKDLAKEMLSALNLENEGMLVAYIKGLIHFPVDLYSLASDFIHTDDRRQNMDDNMRIAGLVKRATSTKNINIVEKAVNVFIDGFMQHVNLSDIVTNVTKDTVASALGSYTFGELSGLKIGALISSRITVSIAFSMSVSTLLMIGGGVSSAIHASRYLKISNYEVYRKLKDLGDLDLLYFAIQERVEPFEKATRLSKENPALFKQAVEYFFQGGVAHQFFDRR</sequence>
<organism evidence="1 2">
    <name type="scientific">Citrobacter portucalensis</name>
    <dbReference type="NCBI Taxonomy" id="1639133"/>
    <lineage>
        <taxon>Bacteria</taxon>
        <taxon>Pseudomonadati</taxon>
        <taxon>Pseudomonadota</taxon>
        <taxon>Gammaproteobacteria</taxon>
        <taxon>Enterobacterales</taxon>
        <taxon>Enterobacteriaceae</taxon>
        <taxon>Citrobacter</taxon>
        <taxon>Citrobacter freundii complex</taxon>
    </lineage>
</organism>
<accession>A0A5B0TAI2</accession>
<protein>
    <submittedName>
        <fullName evidence="1">Uncharacterized protein</fullName>
    </submittedName>
</protein>
<proteinExistence type="predicted"/>